<dbReference type="PANTHER" id="PTHR48025">
    <property type="entry name" value="OS02G0815200 PROTEIN"/>
    <property type="match status" value="1"/>
</dbReference>
<organism evidence="5 6">
    <name type="scientific">Ditylenchus destructor</name>
    <dbReference type="NCBI Taxonomy" id="166010"/>
    <lineage>
        <taxon>Eukaryota</taxon>
        <taxon>Metazoa</taxon>
        <taxon>Ecdysozoa</taxon>
        <taxon>Nematoda</taxon>
        <taxon>Chromadorea</taxon>
        <taxon>Rhabditida</taxon>
        <taxon>Tylenchina</taxon>
        <taxon>Tylenchomorpha</taxon>
        <taxon>Sphaerularioidea</taxon>
        <taxon>Anguinidae</taxon>
        <taxon>Anguininae</taxon>
        <taxon>Ditylenchus</taxon>
    </lineage>
</organism>
<evidence type="ECO:0000259" key="4">
    <source>
        <dbReference type="PROSITE" id="PS50102"/>
    </source>
</evidence>
<dbReference type="PRINTS" id="PR00961">
    <property type="entry name" value="HUDSXLRNA"/>
</dbReference>
<dbReference type="GO" id="GO:0010629">
    <property type="term" value="P:negative regulation of gene expression"/>
    <property type="evidence" value="ECO:0007669"/>
    <property type="project" value="UniProtKB-ARBA"/>
</dbReference>
<dbReference type="GO" id="GO:0005634">
    <property type="term" value="C:nucleus"/>
    <property type="evidence" value="ECO:0007669"/>
    <property type="project" value="TreeGrafter"/>
</dbReference>
<dbReference type="GO" id="GO:0009967">
    <property type="term" value="P:positive regulation of signal transduction"/>
    <property type="evidence" value="ECO:0007669"/>
    <property type="project" value="UniProtKB-ARBA"/>
</dbReference>
<dbReference type="GO" id="GO:0005737">
    <property type="term" value="C:cytoplasm"/>
    <property type="evidence" value="ECO:0007669"/>
    <property type="project" value="UniProtKB-ARBA"/>
</dbReference>
<accession>A0AAD4R378</accession>
<dbReference type="GO" id="GO:1990904">
    <property type="term" value="C:ribonucleoprotein complex"/>
    <property type="evidence" value="ECO:0007669"/>
    <property type="project" value="InterPro"/>
</dbReference>
<dbReference type="InterPro" id="IPR000504">
    <property type="entry name" value="RRM_dom"/>
</dbReference>
<evidence type="ECO:0000256" key="1">
    <source>
        <dbReference type="ARBA" id="ARBA00022737"/>
    </source>
</evidence>
<dbReference type="Gene3D" id="3.30.70.330">
    <property type="match status" value="1"/>
</dbReference>
<dbReference type="InterPro" id="IPR035979">
    <property type="entry name" value="RBD_domain_sf"/>
</dbReference>
<comment type="caution">
    <text evidence="5">The sequence shown here is derived from an EMBL/GenBank/DDBJ whole genome shotgun (WGS) entry which is preliminary data.</text>
</comment>
<evidence type="ECO:0000313" key="6">
    <source>
        <dbReference type="Proteomes" id="UP001201812"/>
    </source>
</evidence>
<dbReference type="InterPro" id="IPR002343">
    <property type="entry name" value="Hud_Sxl_RNA"/>
</dbReference>
<name>A0AAD4R378_9BILA</name>
<sequence length="139" mass="15458">MAQINGYGYADACIEQEPADQSQTNLVVNYLPIDLTQEELSHLFGLVGELKQCRLIMDKTTGKNMGYGFITYVNAEHAKNAIVAYNGYKVHDKNIKVSFACETGTNTNLYIGGLPQHYTQRIGDALQALWKDPQLKAVD</sequence>
<dbReference type="FunFam" id="3.30.70.330:FF:000383">
    <property type="entry name" value="Sex lethal, isoform D"/>
    <property type="match status" value="1"/>
</dbReference>
<dbReference type="InterPro" id="IPR012677">
    <property type="entry name" value="Nucleotide-bd_a/b_plait_sf"/>
</dbReference>
<evidence type="ECO:0000256" key="2">
    <source>
        <dbReference type="ARBA" id="ARBA00022884"/>
    </source>
</evidence>
<dbReference type="PROSITE" id="PS50102">
    <property type="entry name" value="RRM"/>
    <property type="match status" value="1"/>
</dbReference>
<evidence type="ECO:0000313" key="5">
    <source>
        <dbReference type="EMBL" id="KAI1706498.1"/>
    </source>
</evidence>
<keyword evidence="2 3" id="KW-0694">RNA-binding</keyword>
<gene>
    <name evidence="5" type="ORF">DdX_12958</name>
</gene>
<keyword evidence="1" id="KW-0677">Repeat</keyword>
<dbReference type="Proteomes" id="UP001201812">
    <property type="component" value="Unassembled WGS sequence"/>
</dbReference>
<dbReference type="GO" id="GO:0003729">
    <property type="term" value="F:mRNA binding"/>
    <property type="evidence" value="ECO:0007669"/>
    <property type="project" value="TreeGrafter"/>
</dbReference>
<keyword evidence="6" id="KW-1185">Reference proteome</keyword>
<dbReference type="EMBL" id="JAKKPZ010000047">
    <property type="protein sequence ID" value="KAI1706498.1"/>
    <property type="molecule type" value="Genomic_DNA"/>
</dbReference>
<dbReference type="SUPFAM" id="SSF54928">
    <property type="entry name" value="RNA-binding domain, RBD"/>
    <property type="match status" value="1"/>
</dbReference>
<dbReference type="SMART" id="SM00360">
    <property type="entry name" value="RRM"/>
    <property type="match status" value="1"/>
</dbReference>
<dbReference type="Pfam" id="PF00076">
    <property type="entry name" value="RRM_1"/>
    <property type="match status" value="1"/>
</dbReference>
<reference evidence="5" key="1">
    <citation type="submission" date="2022-01" db="EMBL/GenBank/DDBJ databases">
        <title>Genome Sequence Resource for Two Populations of Ditylenchus destructor, the Migratory Endoparasitic Phytonematode.</title>
        <authorList>
            <person name="Zhang H."/>
            <person name="Lin R."/>
            <person name="Xie B."/>
        </authorList>
    </citation>
    <scope>NUCLEOTIDE SEQUENCE</scope>
    <source>
        <strain evidence="5">BazhouSP</strain>
    </source>
</reference>
<protein>
    <submittedName>
        <fullName evidence="5">RNA recognition motif domain-containing protein</fullName>
    </submittedName>
</protein>
<dbReference type="InterPro" id="IPR050502">
    <property type="entry name" value="Euk_RNA-bind_prot"/>
</dbReference>
<proteinExistence type="predicted"/>
<feature type="domain" description="RRM" evidence="4">
    <location>
        <begin position="24"/>
        <end position="102"/>
    </location>
</feature>
<dbReference type="AlphaFoldDB" id="A0AAD4R378"/>
<evidence type="ECO:0000256" key="3">
    <source>
        <dbReference type="PROSITE-ProRule" id="PRU00176"/>
    </source>
</evidence>
<dbReference type="PANTHER" id="PTHR48025:SF1">
    <property type="entry name" value="RRM DOMAIN-CONTAINING PROTEIN"/>
    <property type="match status" value="1"/>
</dbReference>